<sequence length="64" mass="6760">MGAAGTRLHALGALTPQTDGALRGTFELPVDLPFDQYVTVDVSVEPLNGEPSHSRVSLLRGRTA</sequence>
<gene>
    <name evidence="1" type="ORF">GCM10023320_68540</name>
</gene>
<protein>
    <submittedName>
        <fullName evidence="1">Uncharacterized protein</fullName>
    </submittedName>
</protein>
<reference evidence="2" key="1">
    <citation type="journal article" date="2019" name="Int. J. Syst. Evol. Microbiol.">
        <title>The Global Catalogue of Microorganisms (GCM) 10K type strain sequencing project: providing services to taxonomists for standard genome sequencing and annotation.</title>
        <authorList>
            <consortium name="The Broad Institute Genomics Platform"/>
            <consortium name="The Broad Institute Genome Sequencing Center for Infectious Disease"/>
            <person name="Wu L."/>
            <person name="Ma J."/>
        </authorList>
    </citation>
    <scope>NUCLEOTIDE SEQUENCE [LARGE SCALE GENOMIC DNA]</scope>
    <source>
        <strain evidence="2">JCM 18302</strain>
    </source>
</reference>
<evidence type="ECO:0000313" key="1">
    <source>
        <dbReference type="EMBL" id="GAA5136803.1"/>
    </source>
</evidence>
<keyword evidence="2" id="KW-1185">Reference proteome</keyword>
<dbReference type="EMBL" id="BAABJO010000035">
    <property type="protein sequence ID" value="GAA5136803.1"/>
    <property type="molecule type" value="Genomic_DNA"/>
</dbReference>
<accession>A0ABP9P1E7</accession>
<dbReference type="Proteomes" id="UP001500804">
    <property type="component" value="Unassembled WGS sequence"/>
</dbReference>
<comment type="caution">
    <text evidence="1">The sequence shown here is derived from an EMBL/GenBank/DDBJ whole genome shotgun (WGS) entry which is preliminary data.</text>
</comment>
<organism evidence="1 2">
    <name type="scientific">Pseudonocardia adelaidensis</name>
    <dbReference type="NCBI Taxonomy" id="648754"/>
    <lineage>
        <taxon>Bacteria</taxon>
        <taxon>Bacillati</taxon>
        <taxon>Actinomycetota</taxon>
        <taxon>Actinomycetes</taxon>
        <taxon>Pseudonocardiales</taxon>
        <taxon>Pseudonocardiaceae</taxon>
        <taxon>Pseudonocardia</taxon>
    </lineage>
</organism>
<proteinExistence type="predicted"/>
<name>A0ABP9P1E7_9PSEU</name>
<evidence type="ECO:0000313" key="2">
    <source>
        <dbReference type="Proteomes" id="UP001500804"/>
    </source>
</evidence>